<evidence type="ECO:0000256" key="5">
    <source>
        <dbReference type="ARBA" id="ARBA00022989"/>
    </source>
</evidence>
<evidence type="ECO:0000256" key="1">
    <source>
        <dbReference type="ARBA" id="ARBA00004651"/>
    </source>
</evidence>
<feature type="transmembrane region" description="Helical" evidence="7">
    <location>
        <begin position="36"/>
        <end position="54"/>
    </location>
</feature>
<evidence type="ECO:0000256" key="6">
    <source>
        <dbReference type="ARBA" id="ARBA00023136"/>
    </source>
</evidence>
<dbReference type="GO" id="GO:0009246">
    <property type="term" value="P:enterobacterial common antigen biosynthetic process"/>
    <property type="evidence" value="ECO:0007669"/>
    <property type="project" value="TreeGrafter"/>
</dbReference>
<dbReference type="PANTHER" id="PTHR40074">
    <property type="entry name" value="O-ACETYLTRANSFERASE WECH"/>
    <property type="match status" value="1"/>
</dbReference>
<dbReference type="GO" id="GO:0016413">
    <property type="term" value="F:O-acetyltransferase activity"/>
    <property type="evidence" value="ECO:0007669"/>
    <property type="project" value="TreeGrafter"/>
</dbReference>
<feature type="transmembrane region" description="Helical" evidence="7">
    <location>
        <begin position="221"/>
        <end position="238"/>
    </location>
</feature>
<dbReference type="EMBL" id="LR134117">
    <property type="protein sequence ID" value="VDZ64596.1"/>
    <property type="molecule type" value="Genomic_DNA"/>
</dbReference>
<dbReference type="InterPro" id="IPR002656">
    <property type="entry name" value="Acyl_transf_3_dom"/>
</dbReference>
<feature type="transmembrane region" description="Helical" evidence="7">
    <location>
        <begin position="12"/>
        <end position="30"/>
    </location>
</feature>
<evidence type="ECO:0000256" key="2">
    <source>
        <dbReference type="ARBA" id="ARBA00007400"/>
    </source>
</evidence>
<dbReference type="RefSeq" id="WP_004964647.1">
    <property type="nucleotide sequence ID" value="NZ_JAQMZQ010000001.1"/>
</dbReference>
<feature type="transmembrane region" description="Helical" evidence="7">
    <location>
        <begin position="197"/>
        <end position="214"/>
    </location>
</feature>
<keyword evidence="4 7" id="KW-0812">Transmembrane</keyword>
<evidence type="ECO:0000259" key="8">
    <source>
        <dbReference type="Pfam" id="PF01757"/>
    </source>
</evidence>
<keyword evidence="3" id="KW-1003">Cell membrane</keyword>
<proteinExistence type="inferred from homology"/>
<feature type="domain" description="Acyltransferase 3" evidence="8">
    <location>
        <begin position="8"/>
        <end position="296"/>
    </location>
</feature>
<protein>
    <submittedName>
        <fullName evidence="9">Fucose 4-O-acetylase and related acetyltransferases</fullName>
    </submittedName>
</protein>
<reference evidence="9 10" key="1">
    <citation type="submission" date="2018-12" db="EMBL/GenBank/DDBJ databases">
        <authorList>
            <consortium name="Pathogen Informatics"/>
        </authorList>
    </citation>
    <scope>NUCLEOTIDE SEQUENCE [LARGE SCALE GENOMIC DNA]</scope>
    <source>
        <strain evidence="9 10">NCTC11214</strain>
    </source>
</reference>
<comment type="similarity">
    <text evidence="2">Belongs to the acyltransferase 3 family.</text>
</comment>
<dbReference type="AlphaFoldDB" id="A0A447L140"/>
<feature type="transmembrane region" description="Helical" evidence="7">
    <location>
        <begin position="281"/>
        <end position="300"/>
    </location>
</feature>
<evidence type="ECO:0000256" key="4">
    <source>
        <dbReference type="ARBA" id="ARBA00022692"/>
    </source>
</evidence>
<feature type="transmembrane region" description="Helical" evidence="7">
    <location>
        <begin position="258"/>
        <end position="275"/>
    </location>
</feature>
<gene>
    <name evidence="9" type="ORF">NCTC11214_05057</name>
</gene>
<dbReference type="KEGG" id="sof:NCTC11214_05057"/>
<evidence type="ECO:0000256" key="3">
    <source>
        <dbReference type="ARBA" id="ARBA00022475"/>
    </source>
</evidence>
<evidence type="ECO:0000313" key="9">
    <source>
        <dbReference type="EMBL" id="VDZ64596.1"/>
    </source>
</evidence>
<keyword evidence="9" id="KW-0808">Transferase</keyword>
<feature type="transmembrane region" description="Helical" evidence="7">
    <location>
        <begin position="114"/>
        <end position="130"/>
    </location>
</feature>
<evidence type="ECO:0000256" key="7">
    <source>
        <dbReference type="SAM" id="Phobius"/>
    </source>
</evidence>
<dbReference type="Proteomes" id="UP000281391">
    <property type="component" value="Chromosome"/>
</dbReference>
<keyword evidence="5 7" id="KW-1133">Transmembrane helix</keyword>
<dbReference type="Pfam" id="PF01757">
    <property type="entry name" value="Acyl_transf_3"/>
    <property type="match status" value="1"/>
</dbReference>
<accession>A0A447L140</accession>
<organism evidence="9 10">
    <name type="scientific">Serratia odorifera</name>
    <dbReference type="NCBI Taxonomy" id="618"/>
    <lineage>
        <taxon>Bacteria</taxon>
        <taxon>Pseudomonadati</taxon>
        <taxon>Pseudomonadota</taxon>
        <taxon>Gammaproteobacteria</taxon>
        <taxon>Enterobacterales</taxon>
        <taxon>Yersiniaceae</taxon>
        <taxon>Serratia</taxon>
    </lineage>
</organism>
<keyword evidence="6 7" id="KW-0472">Membrane</keyword>
<feature type="transmembrane region" description="Helical" evidence="7">
    <location>
        <begin position="175"/>
        <end position="192"/>
    </location>
</feature>
<dbReference type="PANTHER" id="PTHR40074:SF2">
    <property type="entry name" value="O-ACETYLTRANSFERASE WECH"/>
    <property type="match status" value="1"/>
</dbReference>
<feature type="transmembrane region" description="Helical" evidence="7">
    <location>
        <begin position="137"/>
        <end position="155"/>
    </location>
</feature>
<evidence type="ECO:0000313" key="10">
    <source>
        <dbReference type="Proteomes" id="UP000281391"/>
    </source>
</evidence>
<sequence length="323" mass="36917">MAKARDLSFDFLKGSLILLVIIGHVLPGSADSGIRGAIYFFHMPLFLGVTGYFVRRKFLDGGLVNILKKYQWRMIMPYLLAFAAYSLYALFTAWQGEGVSIKTVLGLILYPYYHLWYIPAVIIFVIYTLIAYRNNTLLTLVLVLSSLLAIGWYCYADLLEAKYGMLKFIGDKRFYYYYAFFLLGYLMADRSLSLSGWLTLPLVVLAGGLSYYLADATLADATAWFVFNVALLFLLVGWCKHINMQSENLIVKMGQVSLPIYLWHVMPIIIMGMVFDANSPQFYIATVTLIALLIGVFIKLRGKSHFFDSYFYGERLNWKSKLQ</sequence>
<comment type="subcellular location">
    <subcellularLocation>
        <location evidence="1">Cell membrane</location>
        <topology evidence="1">Multi-pass membrane protein</topology>
    </subcellularLocation>
</comment>
<name>A0A447L140_SEROD</name>
<feature type="transmembrane region" description="Helical" evidence="7">
    <location>
        <begin position="75"/>
        <end position="94"/>
    </location>
</feature>
<dbReference type="GO" id="GO:0005886">
    <property type="term" value="C:plasma membrane"/>
    <property type="evidence" value="ECO:0007669"/>
    <property type="project" value="UniProtKB-SubCell"/>
</dbReference>